<reference key="1">
    <citation type="submission" date="2007-01" db="EMBL/GenBank/DDBJ databases">
        <title>The Genome Sequence of Puccinia graminis f. sp. tritici Strain CRL 75-36-700-3.</title>
        <authorList>
            <consortium name="The Broad Institute Genome Sequencing Platform"/>
            <person name="Birren B."/>
            <person name="Lander E."/>
            <person name="Galagan J."/>
            <person name="Nusbaum C."/>
            <person name="Devon K."/>
            <person name="Cuomo C."/>
            <person name="Jaffe D."/>
            <person name="Butler J."/>
            <person name="Alvarez P."/>
            <person name="Gnerre S."/>
            <person name="Grabherr M."/>
            <person name="Mauceli E."/>
            <person name="Brockman W."/>
            <person name="Young S."/>
            <person name="LaButti K."/>
            <person name="Sykes S."/>
            <person name="DeCaprio D."/>
            <person name="Crawford M."/>
            <person name="Koehrsen M."/>
            <person name="Engels R."/>
            <person name="Montgomery P."/>
            <person name="Pearson M."/>
            <person name="Howarth C."/>
            <person name="Larson L."/>
            <person name="White J."/>
            <person name="Zeng Q."/>
            <person name="Kodira C."/>
            <person name="Yandava C."/>
            <person name="Alvarado L."/>
            <person name="O'Leary S."/>
            <person name="Szabo L."/>
            <person name="Dean R."/>
            <person name="Schein J."/>
        </authorList>
    </citation>
    <scope>NUCLEOTIDE SEQUENCE</scope>
    <source>
        <strain>CRL 75-36-700-3</strain>
    </source>
</reference>
<dbReference type="RefSeq" id="XP_003338893.1">
    <property type="nucleotide sequence ID" value="XM_003338845.1"/>
</dbReference>
<gene>
    <name evidence="1" type="ORF">PGTG_20430</name>
</gene>
<name>E3NY25_PUCGT</name>
<dbReference type="EMBL" id="DS990015">
    <property type="protein sequence ID" value="EFP94474.1"/>
    <property type="molecule type" value="Genomic_DNA"/>
</dbReference>
<dbReference type="Proteomes" id="UP000008783">
    <property type="component" value="Unassembled WGS sequence"/>
</dbReference>
<organism evidence="1 2">
    <name type="scientific">Puccinia graminis f. sp. tritici (strain CRL 75-36-700-3 / race SCCL)</name>
    <name type="common">Black stem rust fungus</name>
    <dbReference type="NCBI Taxonomy" id="418459"/>
    <lineage>
        <taxon>Eukaryota</taxon>
        <taxon>Fungi</taxon>
        <taxon>Dikarya</taxon>
        <taxon>Basidiomycota</taxon>
        <taxon>Pucciniomycotina</taxon>
        <taxon>Pucciniomycetes</taxon>
        <taxon>Pucciniales</taxon>
        <taxon>Pucciniaceae</taxon>
        <taxon>Puccinia</taxon>
    </lineage>
</organism>
<proteinExistence type="predicted"/>
<dbReference type="KEGG" id="pgr:PGTG_20430"/>
<protein>
    <submittedName>
        <fullName evidence="1">Uncharacterized protein</fullName>
    </submittedName>
</protein>
<accession>E3NY25</accession>
<dbReference type="GeneID" id="10527767"/>
<dbReference type="STRING" id="418459.E3NY25"/>
<dbReference type="AlphaFoldDB" id="E3NY25"/>
<evidence type="ECO:0000313" key="2">
    <source>
        <dbReference type="Proteomes" id="UP000008783"/>
    </source>
</evidence>
<dbReference type="OrthoDB" id="26184at2759"/>
<evidence type="ECO:0000313" key="1">
    <source>
        <dbReference type="EMBL" id="EFP94474.1"/>
    </source>
</evidence>
<sequence length="190" mass="21467">MVKDVLRFWIERSQSNDLVEAHEAKTRIFESLDKYGEMHPKLYPIVLLYFASAGHLQSETSHQVCTLNGREVLSWTLSVYTLNGQECFSWPSRVYILKDREKDSWPSTVCNCHPGGILVAAWALLGLPTPKTPWVLEHQPPTPLGVGILLIKFCGDLTPKPTHGFGGLTPIYRGTTRGAKLKMTEFELWN</sequence>
<keyword evidence="2" id="KW-1185">Reference proteome</keyword>
<dbReference type="VEuPathDB" id="FungiDB:PGTG_20430"/>
<reference evidence="2" key="2">
    <citation type="journal article" date="2011" name="Proc. Natl. Acad. Sci. U.S.A.">
        <title>Obligate biotrophy features unraveled by the genomic analysis of rust fungi.</title>
        <authorList>
            <person name="Duplessis S."/>
            <person name="Cuomo C.A."/>
            <person name="Lin Y.-C."/>
            <person name="Aerts A."/>
            <person name="Tisserant E."/>
            <person name="Veneault-Fourrey C."/>
            <person name="Joly D.L."/>
            <person name="Hacquard S."/>
            <person name="Amselem J."/>
            <person name="Cantarel B.L."/>
            <person name="Chiu R."/>
            <person name="Coutinho P.M."/>
            <person name="Feau N."/>
            <person name="Field M."/>
            <person name="Frey P."/>
            <person name="Gelhaye E."/>
            <person name="Goldberg J."/>
            <person name="Grabherr M.G."/>
            <person name="Kodira C.D."/>
            <person name="Kohler A."/>
            <person name="Kuees U."/>
            <person name="Lindquist E.A."/>
            <person name="Lucas S.M."/>
            <person name="Mago R."/>
            <person name="Mauceli E."/>
            <person name="Morin E."/>
            <person name="Murat C."/>
            <person name="Pangilinan J.L."/>
            <person name="Park R."/>
            <person name="Pearson M."/>
            <person name="Quesneville H."/>
            <person name="Rouhier N."/>
            <person name="Sakthikumar S."/>
            <person name="Salamov A.A."/>
            <person name="Schmutz J."/>
            <person name="Selles B."/>
            <person name="Shapiro H."/>
            <person name="Tanguay P."/>
            <person name="Tuskan G.A."/>
            <person name="Henrissat B."/>
            <person name="Van de Peer Y."/>
            <person name="Rouze P."/>
            <person name="Ellis J.G."/>
            <person name="Dodds P.N."/>
            <person name="Schein J.E."/>
            <person name="Zhong S."/>
            <person name="Hamelin R.C."/>
            <person name="Grigoriev I.V."/>
            <person name="Szabo L.J."/>
            <person name="Martin F."/>
        </authorList>
    </citation>
    <scope>NUCLEOTIDE SEQUENCE [LARGE SCALE GENOMIC DNA]</scope>
    <source>
        <strain evidence="2">CRL 75-36-700-3 / race SCCL</strain>
    </source>
</reference>
<dbReference type="InParanoid" id="E3NY25"/>
<dbReference type="HOGENOM" id="CLU_1428637_0_0_1"/>